<evidence type="ECO:0000256" key="2">
    <source>
        <dbReference type="ARBA" id="ARBA00022730"/>
    </source>
</evidence>
<evidence type="ECO:0000256" key="4">
    <source>
        <dbReference type="ARBA" id="ARBA00022917"/>
    </source>
</evidence>
<dbReference type="KEGG" id="tai:Taci_1221"/>
<keyword evidence="8" id="KW-1185">Reference proteome</keyword>
<dbReference type="GO" id="GO:0043023">
    <property type="term" value="F:ribosomal large subunit binding"/>
    <property type="evidence" value="ECO:0007669"/>
    <property type="project" value="UniProtKB-UniRule"/>
</dbReference>
<evidence type="ECO:0000313" key="7">
    <source>
        <dbReference type="EMBL" id="ACZ19453.1"/>
    </source>
</evidence>
<dbReference type="STRING" id="525903.Taci_1221"/>
<dbReference type="OrthoDB" id="9805210at2"/>
<dbReference type="InterPro" id="IPR002942">
    <property type="entry name" value="S4_RNA-bd"/>
</dbReference>
<keyword evidence="3 5" id="KW-0694">RNA-binding</keyword>
<dbReference type="GO" id="GO:0000049">
    <property type="term" value="F:tRNA binding"/>
    <property type="evidence" value="ECO:0007669"/>
    <property type="project" value="UniProtKB-UniRule"/>
</dbReference>
<evidence type="ECO:0000256" key="3">
    <source>
        <dbReference type="ARBA" id="ARBA00022884"/>
    </source>
</evidence>
<dbReference type="GO" id="GO:0019843">
    <property type="term" value="F:rRNA binding"/>
    <property type="evidence" value="ECO:0007669"/>
    <property type="project" value="UniProtKB-UniRule"/>
</dbReference>
<dbReference type="eggNOG" id="COG1188">
    <property type="taxonomic scope" value="Bacteria"/>
</dbReference>
<comment type="subunit">
    <text evidence="5">Associates with stalled 50S ribosomal subunits. Binds to RqcH, 23S rRNA and the P-site tRNA. Does not require RqcH for association with 50S subunits.</text>
</comment>
<evidence type="ECO:0000313" key="8">
    <source>
        <dbReference type="Proteomes" id="UP000002030"/>
    </source>
</evidence>
<reference evidence="7 8" key="1">
    <citation type="journal article" date="2009" name="Stand. Genomic Sci.">
        <title>Complete genome sequence of Thermanaerovibrio acidaminovorans type strain (Su883).</title>
        <authorList>
            <person name="Chovatia M."/>
            <person name="Sikorski J."/>
            <person name="Schroder M."/>
            <person name="Lapidus A."/>
            <person name="Nolan M."/>
            <person name="Tice H."/>
            <person name="Glavina Del Rio T."/>
            <person name="Copeland A."/>
            <person name="Cheng J.F."/>
            <person name="Lucas S."/>
            <person name="Chen F."/>
            <person name="Bruce D."/>
            <person name="Goodwin L."/>
            <person name="Pitluck S."/>
            <person name="Ivanova N."/>
            <person name="Mavromatis K."/>
            <person name="Ovchinnikova G."/>
            <person name="Pati A."/>
            <person name="Chen A."/>
            <person name="Palaniappan K."/>
            <person name="Land M."/>
            <person name="Hauser L."/>
            <person name="Chang Y.J."/>
            <person name="Jeffries C.D."/>
            <person name="Chain P."/>
            <person name="Saunders E."/>
            <person name="Detter J.C."/>
            <person name="Brettin T."/>
            <person name="Rohde M."/>
            <person name="Goker M."/>
            <person name="Spring S."/>
            <person name="Bristow J."/>
            <person name="Markowitz V."/>
            <person name="Hugenholtz P."/>
            <person name="Kyrpides N.C."/>
            <person name="Klenk H.P."/>
            <person name="Eisen J.A."/>
        </authorList>
    </citation>
    <scope>NUCLEOTIDE SEQUENCE [LARGE SCALE GENOMIC DNA]</scope>
    <source>
        <strain evidence="8">ATCC 49978 / DSM 6589 / Su883</strain>
    </source>
</reference>
<comment type="function">
    <text evidence="5">Key component of the ribosome quality control system (RQC), a ribosome-associated complex that mediates the extraction of incompletely synthesized nascent chains from stalled ribosomes and their subsequent degradation. RqcH recruits Ala-charged tRNA, and with RqcP directs the elongation of stalled nascent chains on 50S ribosomal subunits, leading to non-templated C-terminal alanine extensions (Ala tail). The Ala tail promotes nascent chain degradation. RqcP is associated with the translocation-like movement of the peptidyl-tRNA from the A-site into the P-site.</text>
</comment>
<dbReference type="PIRSF" id="PIRSF038881">
    <property type="entry name" value="RNAbp_HP1423"/>
    <property type="match status" value="1"/>
</dbReference>
<dbReference type="EnsemblBacteria" id="ACZ19453">
    <property type="protein sequence ID" value="ACZ19453"/>
    <property type="gene ID" value="Taci_1221"/>
</dbReference>
<dbReference type="Gene3D" id="3.10.290.10">
    <property type="entry name" value="RNA-binding S4 domain"/>
    <property type="match status" value="1"/>
</dbReference>
<dbReference type="HAMAP" id="MF_00871">
    <property type="entry name" value="RqcP"/>
    <property type="match status" value="1"/>
</dbReference>
<dbReference type="Pfam" id="PF01479">
    <property type="entry name" value="S4"/>
    <property type="match status" value="1"/>
</dbReference>
<evidence type="ECO:0000259" key="6">
    <source>
        <dbReference type="SMART" id="SM00363"/>
    </source>
</evidence>
<dbReference type="CDD" id="cd00165">
    <property type="entry name" value="S4"/>
    <property type="match status" value="1"/>
</dbReference>
<dbReference type="AlphaFoldDB" id="D1B612"/>
<keyword evidence="4 5" id="KW-0648">Protein biosynthesis</keyword>
<dbReference type="SMART" id="SM00363">
    <property type="entry name" value="S4"/>
    <property type="match status" value="1"/>
</dbReference>
<dbReference type="HOGENOM" id="CLU_101003_4_0_0"/>
<keyword evidence="2 5" id="KW-0699">rRNA-binding</keyword>
<evidence type="ECO:0000256" key="1">
    <source>
        <dbReference type="ARBA" id="ARBA00022555"/>
    </source>
</evidence>
<dbReference type="EMBL" id="CP001818">
    <property type="protein sequence ID" value="ACZ19453.1"/>
    <property type="molecule type" value="Genomic_DNA"/>
</dbReference>
<comment type="similarity">
    <text evidence="5">Belongs to the RqcP family.</text>
</comment>
<dbReference type="GO" id="GO:0072344">
    <property type="term" value="P:rescue of stalled ribosome"/>
    <property type="evidence" value="ECO:0007669"/>
    <property type="project" value="UniProtKB-UniRule"/>
</dbReference>
<dbReference type="PROSITE" id="PS50889">
    <property type="entry name" value="S4"/>
    <property type="match status" value="1"/>
</dbReference>
<dbReference type="InterPro" id="IPR036986">
    <property type="entry name" value="S4_RNA-bd_sf"/>
</dbReference>
<feature type="domain" description="RNA-binding S4" evidence="6">
    <location>
        <begin position="1"/>
        <end position="61"/>
    </location>
</feature>
<name>D1B612_THEAS</name>
<dbReference type="InterPro" id="IPR025490">
    <property type="entry name" value="RqcP"/>
</dbReference>
<accession>D1B612</accession>
<organism evidence="7 8">
    <name type="scientific">Thermanaerovibrio acidaminovorans (strain ATCC 49978 / DSM 6589 / Su883)</name>
    <name type="common">Selenomonas acidaminovorans</name>
    <dbReference type="NCBI Taxonomy" id="525903"/>
    <lineage>
        <taxon>Bacteria</taxon>
        <taxon>Thermotogati</taxon>
        <taxon>Synergistota</taxon>
        <taxon>Synergistia</taxon>
        <taxon>Synergistales</taxon>
        <taxon>Synergistaceae</taxon>
        <taxon>Thermanaerovibrio</taxon>
    </lineage>
</organism>
<keyword evidence="1 5" id="KW-0820">tRNA-binding</keyword>
<dbReference type="RefSeq" id="WP_012869965.1">
    <property type="nucleotide sequence ID" value="NC_013522.1"/>
</dbReference>
<proteinExistence type="inferred from homology"/>
<protein>
    <recommendedName>
        <fullName evidence="5">RQC P-site tRNA stabilizing factor</fullName>
        <shortName evidence="5">RqcP</shortName>
    </recommendedName>
    <alternativeName>
        <fullName evidence="5">Ribosome-associated protein quality control protein P</fullName>
    </alternativeName>
</protein>
<evidence type="ECO:0000256" key="5">
    <source>
        <dbReference type="HAMAP-Rule" id="MF_00871"/>
    </source>
</evidence>
<sequence>MRVDKFLKLARIVKRRTVAQEMAEAGAVRVSGRVAKPSTEVRAGDQLEVDFPSRFLRVKVLTADEGEIKRKAAAFEVLEDRKVSREEPW</sequence>
<gene>
    <name evidence="5" type="primary">rqcP</name>
    <name evidence="7" type="ordered locus">Taci_1221</name>
</gene>
<dbReference type="Proteomes" id="UP000002030">
    <property type="component" value="Chromosome"/>
</dbReference>
<dbReference type="SUPFAM" id="SSF55174">
    <property type="entry name" value="Alpha-L RNA-binding motif"/>
    <property type="match status" value="1"/>
</dbReference>